<sequence>MAQMPEVQPQLKDILLSNSSFGPSEIKFVAERICNDFSQFPQLKEVTQELEGQMSRTPASSVRLGVCQYMLGRYSDAITTLENADGGALAQFYQGKSHFGLGGYDRAIECYEAAKTAGYDNDTCLLAIAECKRHAGDLEGAMSIVDNIFGPTEQTAEYLYQRGASIAATCTNPEEVCRLYERAVEIDEQHGGALFGLALENDRRGNDEKAIELYQRAAAVFPTNVGTLLNLGLLYEDHEQYERAARCYDRILESFPTHDRAILYRRDSVASMDEQYDHDREKMRQQIAGVMSIPIAQFELSVRSRNCLQKMGILMLGDLTKVSESELLNSKNFGETSLVEIREMMANKGLMIGQFANQKETEDEPMDTSHLSADEQALLDRPISDLNLSVRARKCMTRLGLATIGELIRKSPDDLLECKNFGVTSLTEVREKLTQVSLKLRGE</sequence>
<dbReference type="PROSITE" id="PS50005">
    <property type="entry name" value="TPR"/>
    <property type="match status" value="1"/>
</dbReference>
<keyword evidence="4" id="KW-1185">Reference proteome</keyword>
<reference evidence="3 4" key="1">
    <citation type="submission" date="2019-08" db="EMBL/GenBank/DDBJ databases">
        <title>Deep-cultivation of Planctomycetes and their phenomic and genomic characterization uncovers novel biology.</title>
        <authorList>
            <person name="Wiegand S."/>
            <person name="Jogler M."/>
            <person name="Boedeker C."/>
            <person name="Pinto D."/>
            <person name="Vollmers J."/>
            <person name="Rivas-Marin E."/>
            <person name="Kohn T."/>
            <person name="Peeters S.H."/>
            <person name="Heuer A."/>
            <person name="Rast P."/>
            <person name="Oberbeckmann S."/>
            <person name="Bunk B."/>
            <person name="Jeske O."/>
            <person name="Meyerdierks A."/>
            <person name="Storesund J.E."/>
            <person name="Kallscheuer N."/>
            <person name="Luecker S."/>
            <person name="Lage O.M."/>
            <person name="Pohl T."/>
            <person name="Merkel B.J."/>
            <person name="Hornburger P."/>
            <person name="Mueller R.-W."/>
            <person name="Bruemmer F."/>
            <person name="Labrenz M."/>
            <person name="Spormann A.M."/>
            <person name="Op den Camp H."/>
            <person name="Overmann J."/>
            <person name="Amann R."/>
            <person name="Jetten M.S.M."/>
            <person name="Mascher T."/>
            <person name="Medema M.H."/>
            <person name="Devos D.P."/>
            <person name="Kaster A.-K."/>
            <person name="Ovreas L."/>
            <person name="Rohde M."/>
            <person name="Galperin M.Y."/>
            <person name="Jogler C."/>
        </authorList>
    </citation>
    <scope>NUCLEOTIDE SEQUENCE [LARGE SCALE GENOMIC DNA]</scope>
    <source>
        <strain evidence="3 4">FC18</strain>
    </source>
</reference>
<dbReference type="AlphaFoldDB" id="A0A5B9PEK6"/>
<dbReference type="SMART" id="SM00028">
    <property type="entry name" value="TPR"/>
    <property type="match status" value="3"/>
</dbReference>
<dbReference type="GO" id="GO:0003677">
    <property type="term" value="F:DNA binding"/>
    <property type="evidence" value="ECO:0007669"/>
    <property type="project" value="InterPro"/>
</dbReference>
<evidence type="ECO:0000313" key="3">
    <source>
        <dbReference type="EMBL" id="QEG23590.1"/>
    </source>
</evidence>
<dbReference type="EMBL" id="CP042912">
    <property type="protein sequence ID" value="QEG23590.1"/>
    <property type="molecule type" value="Genomic_DNA"/>
</dbReference>
<dbReference type="GO" id="GO:0006351">
    <property type="term" value="P:DNA-templated transcription"/>
    <property type="evidence" value="ECO:0007669"/>
    <property type="project" value="InterPro"/>
</dbReference>
<keyword evidence="3" id="KW-0240">DNA-directed RNA polymerase</keyword>
<dbReference type="Pfam" id="PF13432">
    <property type="entry name" value="TPR_16"/>
    <property type="match status" value="1"/>
</dbReference>
<keyword evidence="1" id="KW-0802">TPR repeat</keyword>
<evidence type="ECO:0000256" key="1">
    <source>
        <dbReference type="PROSITE-ProRule" id="PRU00339"/>
    </source>
</evidence>
<keyword evidence="3" id="KW-0808">Transferase</keyword>
<dbReference type="PANTHER" id="PTHR12558">
    <property type="entry name" value="CELL DIVISION CYCLE 16,23,27"/>
    <property type="match status" value="1"/>
</dbReference>
<organism evidence="3 4">
    <name type="scientific">Mariniblastus fucicola</name>
    <dbReference type="NCBI Taxonomy" id="980251"/>
    <lineage>
        <taxon>Bacteria</taxon>
        <taxon>Pseudomonadati</taxon>
        <taxon>Planctomycetota</taxon>
        <taxon>Planctomycetia</taxon>
        <taxon>Pirellulales</taxon>
        <taxon>Pirellulaceae</taxon>
        <taxon>Mariniblastus</taxon>
    </lineage>
</organism>
<dbReference type="Gene3D" id="1.10.150.20">
    <property type="entry name" value="5' to 3' exonuclease, C-terminal subdomain"/>
    <property type="match status" value="2"/>
</dbReference>
<evidence type="ECO:0000259" key="2">
    <source>
        <dbReference type="Pfam" id="PF03118"/>
    </source>
</evidence>
<dbReference type="PANTHER" id="PTHR12558:SF13">
    <property type="entry name" value="CELL DIVISION CYCLE PROTEIN 27 HOMOLOG"/>
    <property type="match status" value="1"/>
</dbReference>
<evidence type="ECO:0000313" key="4">
    <source>
        <dbReference type="Proteomes" id="UP000322214"/>
    </source>
</evidence>
<keyword evidence="3" id="KW-0804">Transcription</keyword>
<dbReference type="InterPro" id="IPR019734">
    <property type="entry name" value="TPR_rpt"/>
</dbReference>
<feature type="domain" description="RNA polymerase alpha subunit C-terminal" evidence="2">
    <location>
        <begin position="373"/>
        <end position="434"/>
    </location>
</feature>
<protein>
    <submittedName>
        <fullName evidence="3">DNA-directed RNA polymerase subunit alpha</fullName>
        <ecNumber evidence="3">2.7.7.6</ecNumber>
    </submittedName>
</protein>
<dbReference type="GO" id="GO:0003899">
    <property type="term" value="F:DNA-directed RNA polymerase activity"/>
    <property type="evidence" value="ECO:0007669"/>
    <property type="project" value="UniProtKB-EC"/>
</dbReference>
<gene>
    <name evidence="3" type="primary">rpoA_2</name>
    <name evidence="3" type="ORF">MFFC18_34910</name>
</gene>
<dbReference type="Gene3D" id="1.25.40.10">
    <property type="entry name" value="Tetratricopeptide repeat domain"/>
    <property type="match status" value="2"/>
</dbReference>
<dbReference type="SUPFAM" id="SSF48452">
    <property type="entry name" value="TPR-like"/>
    <property type="match status" value="1"/>
</dbReference>
<keyword evidence="3" id="KW-0548">Nucleotidyltransferase</keyword>
<dbReference type="Proteomes" id="UP000322214">
    <property type="component" value="Chromosome"/>
</dbReference>
<proteinExistence type="predicted"/>
<dbReference type="EC" id="2.7.7.6" evidence="3"/>
<dbReference type="GO" id="GO:0000428">
    <property type="term" value="C:DNA-directed RNA polymerase complex"/>
    <property type="evidence" value="ECO:0007669"/>
    <property type="project" value="UniProtKB-KW"/>
</dbReference>
<name>A0A5B9PEK6_9BACT</name>
<accession>A0A5B9PEK6</accession>
<feature type="repeat" description="TPR" evidence="1">
    <location>
        <begin position="225"/>
        <end position="258"/>
    </location>
</feature>
<dbReference type="InterPro" id="IPR011990">
    <property type="entry name" value="TPR-like_helical_dom_sf"/>
</dbReference>
<dbReference type="Pfam" id="PF13174">
    <property type="entry name" value="TPR_6"/>
    <property type="match status" value="2"/>
</dbReference>
<dbReference type="KEGG" id="mff:MFFC18_34910"/>
<feature type="domain" description="RNA polymerase alpha subunit C-terminal" evidence="2">
    <location>
        <begin position="288"/>
        <end position="346"/>
    </location>
</feature>
<dbReference type="RefSeq" id="WP_238381339.1">
    <property type="nucleotide sequence ID" value="NZ_CP042912.1"/>
</dbReference>
<dbReference type="SUPFAM" id="SSF47789">
    <property type="entry name" value="C-terminal domain of RNA polymerase alpha subunit"/>
    <property type="match status" value="2"/>
</dbReference>
<dbReference type="STRING" id="980251.GCA_001642875_04462"/>
<dbReference type="InterPro" id="IPR011260">
    <property type="entry name" value="RNAP_asu_C"/>
</dbReference>
<dbReference type="Pfam" id="PF03118">
    <property type="entry name" value="RNA_pol_A_CTD"/>
    <property type="match status" value="2"/>
</dbReference>